<comment type="caution">
    <text evidence="2">The sequence shown here is derived from an EMBL/GenBank/DDBJ whole genome shotgun (WGS) entry which is preliminary data.</text>
</comment>
<gene>
    <name evidence="2" type="ORF">MQC88_08575</name>
</gene>
<feature type="transmembrane region" description="Helical" evidence="1">
    <location>
        <begin position="57"/>
        <end position="74"/>
    </location>
</feature>
<keyword evidence="1" id="KW-1133">Transmembrane helix</keyword>
<dbReference type="RefSeq" id="WP_243321059.1">
    <property type="nucleotide sequence ID" value="NZ_JALGCL010000002.1"/>
</dbReference>
<evidence type="ECO:0000313" key="2">
    <source>
        <dbReference type="EMBL" id="MCJ0826009.1"/>
    </source>
</evidence>
<keyword evidence="1" id="KW-0472">Membrane</keyword>
<dbReference type="Proteomes" id="UP001165423">
    <property type="component" value="Unassembled WGS sequence"/>
</dbReference>
<proteinExistence type="predicted"/>
<sequence length="152" mass="17127">MSRLPMGIVEMGKREGMAWLGCGAAVLASAYLGWLLFGHWPDTGYFEARHEALTQPLYIGFNAVIFAVVAMQRWRPHEPLADERDQRIEGQAAKFGFYALALLNVVAGVALLGDPGLPARLGVEWMRYCLLWMVMLALVVFTGYQLYRYRRG</sequence>
<dbReference type="InterPro" id="IPR019235">
    <property type="entry name" value="DUF2178_TM"/>
</dbReference>
<reference evidence="2 3" key="1">
    <citation type="submission" date="2022-03" db="EMBL/GenBank/DDBJ databases">
        <title>Luteimonas soily sp. nov., a novel bacterium isolated from the soil.</title>
        <authorList>
            <person name="Zhang X."/>
        </authorList>
    </citation>
    <scope>NUCLEOTIDE SEQUENCE [LARGE SCALE GENOMIC DNA]</scope>
    <source>
        <strain evidence="2 3">50</strain>
    </source>
</reference>
<dbReference type="EMBL" id="JALGCL010000002">
    <property type="protein sequence ID" value="MCJ0826009.1"/>
    <property type="molecule type" value="Genomic_DNA"/>
</dbReference>
<keyword evidence="3" id="KW-1185">Reference proteome</keyword>
<evidence type="ECO:0000256" key="1">
    <source>
        <dbReference type="SAM" id="Phobius"/>
    </source>
</evidence>
<dbReference type="Pfam" id="PF09946">
    <property type="entry name" value="DUF2178"/>
    <property type="match status" value="1"/>
</dbReference>
<feature type="transmembrane region" description="Helical" evidence="1">
    <location>
        <begin position="125"/>
        <end position="147"/>
    </location>
</feature>
<keyword evidence="1" id="KW-0812">Transmembrane</keyword>
<evidence type="ECO:0008006" key="4">
    <source>
        <dbReference type="Google" id="ProtNLM"/>
    </source>
</evidence>
<organism evidence="2 3">
    <name type="scientific">Cognatiluteimonas sedimenti</name>
    <dbReference type="NCBI Taxonomy" id="2927791"/>
    <lineage>
        <taxon>Bacteria</taxon>
        <taxon>Pseudomonadati</taxon>
        <taxon>Pseudomonadota</taxon>
        <taxon>Gammaproteobacteria</taxon>
        <taxon>Lysobacterales</taxon>
        <taxon>Lysobacteraceae</taxon>
        <taxon>Cognatiluteimonas</taxon>
    </lineage>
</organism>
<feature type="transmembrane region" description="Helical" evidence="1">
    <location>
        <begin position="95"/>
        <end position="113"/>
    </location>
</feature>
<protein>
    <recommendedName>
        <fullName evidence="4">DUF2178 domain-containing protein</fullName>
    </recommendedName>
</protein>
<feature type="transmembrane region" description="Helical" evidence="1">
    <location>
        <begin position="16"/>
        <end position="37"/>
    </location>
</feature>
<evidence type="ECO:0000313" key="3">
    <source>
        <dbReference type="Proteomes" id="UP001165423"/>
    </source>
</evidence>
<name>A0ABT0A4U4_9GAMM</name>
<accession>A0ABT0A4U4</accession>